<dbReference type="AlphaFoldDB" id="A0A0F9DSE3"/>
<dbReference type="SUPFAM" id="SSF53383">
    <property type="entry name" value="PLP-dependent transferases"/>
    <property type="match status" value="1"/>
</dbReference>
<gene>
    <name evidence="1" type="ORF">LCGC14_2243330</name>
</gene>
<comment type="caution">
    <text evidence="1">The sequence shown here is derived from an EMBL/GenBank/DDBJ whole genome shotgun (WGS) entry which is preliminary data.</text>
</comment>
<protein>
    <recommendedName>
        <fullName evidence="2">Aminotransferase class III-fold pyridoxal phosphate-dependent enzyme</fullName>
    </recommendedName>
</protein>
<sequence>MRQVDFREIDLEHVWHSFTQMEEYRKMGGKIIVEGKGTKVKDIEGKEYIDGTGGLSTCAIGHGREEIIEAIQD</sequence>
<dbReference type="EMBL" id="LAZR01030424">
    <property type="protein sequence ID" value="KKL56646.1"/>
    <property type="molecule type" value="Genomic_DNA"/>
</dbReference>
<proteinExistence type="predicted"/>
<name>A0A0F9DSE3_9ZZZZ</name>
<evidence type="ECO:0008006" key="2">
    <source>
        <dbReference type="Google" id="ProtNLM"/>
    </source>
</evidence>
<reference evidence="1" key="1">
    <citation type="journal article" date="2015" name="Nature">
        <title>Complex archaea that bridge the gap between prokaryotes and eukaryotes.</title>
        <authorList>
            <person name="Spang A."/>
            <person name="Saw J.H."/>
            <person name="Jorgensen S.L."/>
            <person name="Zaremba-Niedzwiedzka K."/>
            <person name="Martijn J."/>
            <person name="Lind A.E."/>
            <person name="van Eijk R."/>
            <person name="Schleper C."/>
            <person name="Guy L."/>
            <person name="Ettema T.J."/>
        </authorList>
    </citation>
    <scope>NUCLEOTIDE SEQUENCE</scope>
</reference>
<evidence type="ECO:0000313" key="1">
    <source>
        <dbReference type="EMBL" id="KKL56646.1"/>
    </source>
</evidence>
<dbReference type="InterPro" id="IPR015424">
    <property type="entry name" value="PyrdxlP-dep_Trfase"/>
</dbReference>
<organism evidence="1">
    <name type="scientific">marine sediment metagenome</name>
    <dbReference type="NCBI Taxonomy" id="412755"/>
    <lineage>
        <taxon>unclassified sequences</taxon>
        <taxon>metagenomes</taxon>
        <taxon>ecological metagenomes</taxon>
    </lineage>
</organism>
<dbReference type="InterPro" id="IPR015422">
    <property type="entry name" value="PyrdxlP-dep_Trfase_small"/>
</dbReference>
<accession>A0A0F9DSE3</accession>
<dbReference type="Gene3D" id="3.90.1150.10">
    <property type="entry name" value="Aspartate Aminotransferase, domain 1"/>
    <property type="match status" value="1"/>
</dbReference>